<reference evidence="8 9" key="1">
    <citation type="submission" date="2015-01" db="EMBL/GenBank/DDBJ databases">
        <title>The Genome Sequence of Exophiala spinifera CBS89968.</title>
        <authorList>
            <consortium name="The Broad Institute Genomics Platform"/>
            <person name="Cuomo C."/>
            <person name="de Hoog S."/>
            <person name="Gorbushina A."/>
            <person name="Stielow B."/>
            <person name="Teixiera M."/>
            <person name="Abouelleil A."/>
            <person name="Chapman S.B."/>
            <person name="Priest M."/>
            <person name="Young S.K."/>
            <person name="Wortman J."/>
            <person name="Nusbaum C."/>
            <person name="Birren B."/>
        </authorList>
    </citation>
    <scope>NUCLEOTIDE SEQUENCE [LARGE SCALE GENOMIC DNA]</scope>
    <source>
        <strain evidence="8 9">CBS 89968</strain>
    </source>
</reference>
<feature type="region of interest" description="Disordered" evidence="5">
    <location>
        <begin position="1"/>
        <end position="62"/>
    </location>
</feature>
<gene>
    <name evidence="8" type="ORF">PV08_02234</name>
</gene>
<feature type="transmembrane region" description="Helical" evidence="6">
    <location>
        <begin position="170"/>
        <end position="190"/>
    </location>
</feature>
<evidence type="ECO:0000313" key="9">
    <source>
        <dbReference type="Proteomes" id="UP000053328"/>
    </source>
</evidence>
<evidence type="ECO:0000256" key="3">
    <source>
        <dbReference type="ARBA" id="ARBA00022989"/>
    </source>
</evidence>
<evidence type="ECO:0000256" key="1">
    <source>
        <dbReference type="ARBA" id="ARBA00004141"/>
    </source>
</evidence>
<dbReference type="GO" id="GO:0015174">
    <property type="term" value="F:basic amino acid transmembrane transporter activity"/>
    <property type="evidence" value="ECO:0007669"/>
    <property type="project" value="TreeGrafter"/>
</dbReference>
<dbReference type="GeneID" id="27329317"/>
<feature type="domain" description="Major facilitator superfamily (MFS) profile" evidence="7">
    <location>
        <begin position="75"/>
        <end position="555"/>
    </location>
</feature>
<keyword evidence="4 6" id="KW-0472">Membrane</keyword>
<dbReference type="EMBL" id="KN847492">
    <property type="protein sequence ID" value="KIW21654.1"/>
    <property type="molecule type" value="Genomic_DNA"/>
</dbReference>
<evidence type="ECO:0000259" key="7">
    <source>
        <dbReference type="PROSITE" id="PS50850"/>
    </source>
</evidence>
<sequence>MSGEQLPNERSRLLQPNDEGSHDSSSASAVDPESAHDDDYDGHSIRRLSSTNLPPYHENYPATEEPSSAVAIWTVVPVSLLGVFVANADGSLVVASSQYISSEFHQLDKASWLIMSFTLGVCASQPLYGKLSDIFGRKANLIVAYVFFTAGCFLCGAAQQYWHILAGRAISGIGGAGMTALVSVIIADMVPVRDVAAWRSYVNVAATTGRSLGGPVGGWLTETVGWRWAFYGQCPLTLAGLLLIMLKLPHKSNQTGKILSQSFSHKIRRVDAFGAITLAGAICSFLLLLQTTTDRMAWQYSLAAGLSFGVLSASFVAIEYSLVAEPILPLGLLAKRAVITSYLVAGAQIAAQFSMFYLVPVYFQLAGYSVSAAGLRLVPAVIGNAVGGLISGVIIQATGRYKPFTIFASTAASLGYLLILLRWHGTTHWIELTYFFLGGFGSGVIQSTSFVHLAASLDQSEIAIAGTVLYLIQNIFLLVGIQSATAVLQQHLQSSLARDLDGVNDKAEVIKKVTSNIQLIWTFPDYIKNIVLRDYFNSLTAGYGKPIHLCRFFKV</sequence>
<feature type="transmembrane region" description="Helical" evidence="6">
    <location>
        <begin position="297"/>
        <end position="318"/>
    </location>
</feature>
<dbReference type="Pfam" id="PF07690">
    <property type="entry name" value="MFS_1"/>
    <property type="match status" value="1"/>
</dbReference>
<dbReference type="PANTHER" id="PTHR23501">
    <property type="entry name" value="MAJOR FACILITATOR SUPERFAMILY"/>
    <property type="match status" value="1"/>
</dbReference>
<feature type="transmembrane region" description="Helical" evidence="6">
    <location>
        <begin position="377"/>
        <end position="397"/>
    </location>
</feature>
<name>A0A0D2CDN4_9EURO</name>
<dbReference type="InterPro" id="IPR036259">
    <property type="entry name" value="MFS_trans_sf"/>
</dbReference>
<dbReference type="VEuPathDB" id="FungiDB:PV08_02234"/>
<dbReference type="Proteomes" id="UP000053328">
    <property type="component" value="Unassembled WGS sequence"/>
</dbReference>
<dbReference type="Gene3D" id="1.20.1250.20">
    <property type="entry name" value="MFS general substrate transporter like domains"/>
    <property type="match status" value="1"/>
</dbReference>
<protein>
    <recommendedName>
        <fullName evidence="7">Major facilitator superfamily (MFS) profile domain-containing protein</fullName>
    </recommendedName>
</protein>
<organism evidence="8 9">
    <name type="scientific">Exophiala spinifera</name>
    <dbReference type="NCBI Taxonomy" id="91928"/>
    <lineage>
        <taxon>Eukaryota</taxon>
        <taxon>Fungi</taxon>
        <taxon>Dikarya</taxon>
        <taxon>Ascomycota</taxon>
        <taxon>Pezizomycotina</taxon>
        <taxon>Eurotiomycetes</taxon>
        <taxon>Chaetothyriomycetidae</taxon>
        <taxon>Chaetothyriales</taxon>
        <taxon>Herpotrichiellaceae</taxon>
        <taxon>Exophiala</taxon>
    </lineage>
</organism>
<feature type="transmembrane region" description="Helical" evidence="6">
    <location>
        <begin position="404"/>
        <end position="423"/>
    </location>
</feature>
<dbReference type="InterPro" id="IPR011701">
    <property type="entry name" value="MFS"/>
</dbReference>
<feature type="transmembrane region" description="Helical" evidence="6">
    <location>
        <begin position="140"/>
        <end position="158"/>
    </location>
</feature>
<accession>A0A0D2CDN4</accession>
<proteinExistence type="predicted"/>
<dbReference type="InterPro" id="IPR020846">
    <property type="entry name" value="MFS_dom"/>
</dbReference>
<feature type="transmembrane region" description="Helical" evidence="6">
    <location>
        <begin position="339"/>
        <end position="365"/>
    </location>
</feature>
<dbReference type="OrthoDB" id="3437016at2759"/>
<comment type="subcellular location">
    <subcellularLocation>
        <location evidence="1">Membrane</location>
        <topology evidence="1">Multi-pass membrane protein</topology>
    </subcellularLocation>
</comment>
<evidence type="ECO:0000256" key="6">
    <source>
        <dbReference type="SAM" id="Phobius"/>
    </source>
</evidence>
<dbReference type="HOGENOM" id="CLU_000960_22_3_1"/>
<evidence type="ECO:0000256" key="2">
    <source>
        <dbReference type="ARBA" id="ARBA00022692"/>
    </source>
</evidence>
<evidence type="ECO:0000313" key="8">
    <source>
        <dbReference type="EMBL" id="KIW21654.1"/>
    </source>
</evidence>
<dbReference type="SUPFAM" id="SSF103473">
    <property type="entry name" value="MFS general substrate transporter"/>
    <property type="match status" value="1"/>
</dbReference>
<dbReference type="RefSeq" id="XP_016241870.1">
    <property type="nucleotide sequence ID" value="XM_016376594.1"/>
</dbReference>
<keyword evidence="2 6" id="KW-0812">Transmembrane</keyword>
<keyword evidence="9" id="KW-1185">Reference proteome</keyword>
<evidence type="ECO:0000256" key="5">
    <source>
        <dbReference type="SAM" id="MobiDB-lite"/>
    </source>
</evidence>
<dbReference type="AlphaFoldDB" id="A0A0D2CDN4"/>
<feature type="transmembrane region" description="Helical" evidence="6">
    <location>
        <begin position="435"/>
        <end position="455"/>
    </location>
</feature>
<keyword evidence="3 6" id="KW-1133">Transmembrane helix</keyword>
<dbReference type="PANTHER" id="PTHR23501:SF33">
    <property type="entry name" value="MAJOR FACILITATOR SUPERFAMILY (MFS) PROFILE DOMAIN-CONTAINING PROTEIN"/>
    <property type="match status" value="1"/>
</dbReference>
<feature type="transmembrane region" description="Helical" evidence="6">
    <location>
        <begin position="462"/>
        <end position="481"/>
    </location>
</feature>
<feature type="transmembrane region" description="Helical" evidence="6">
    <location>
        <begin position="228"/>
        <end position="249"/>
    </location>
</feature>
<feature type="transmembrane region" description="Helical" evidence="6">
    <location>
        <begin position="270"/>
        <end position="291"/>
    </location>
</feature>
<feature type="compositionally biased region" description="Basic and acidic residues" evidence="5">
    <location>
        <begin position="33"/>
        <end position="44"/>
    </location>
</feature>
<dbReference type="PROSITE" id="PS50850">
    <property type="entry name" value="MFS"/>
    <property type="match status" value="1"/>
</dbReference>
<dbReference type="GO" id="GO:0000329">
    <property type="term" value="C:fungal-type vacuole membrane"/>
    <property type="evidence" value="ECO:0007669"/>
    <property type="project" value="TreeGrafter"/>
</dbReference>
<evidence type="ECO:0000256" key="4">
    <source>
        <dbReference type="ARBA" id="ARBA00023136"/>
    </source>
</evidence>